<keyword evidence="5 6" id="KW-0472">Membrane</keyword>
<feature type="transmembrane region" description="Helical" evidence="6">
    <location>
        <begin position="451"/>
        <end position="475"/>
    </location>
</feature>
<evidence type="ECO:0000259" key="7">
    <source>
        <dbReference type="PROSITE" id="PS50850"/>
    </source>
</evidence>
<feature type="transmembrane region" description="Helical" evidence="6">
    <location>
        <begin position="31"/>
        <end position="52"/>
    </location>
</feature>
<organism evidence="8 9">
    <name type="scientific">Acanthoscelides obtectus</name>
    <name type="common">Bean weevil</name>
    <name type="synonym">Bruchus obtectus</name>
    <dbReference type="NCBI Taxonomy" id="200917"/>
    <lineage>
        <taxon>Eukaryota</taxon>
        <taxon>Metazoa</taxon>
        <taxon>Ecdysozoa</taxon>
        <taxon>Arthropoda</taxon>
        <taxon>Hexapoda</taxon>
        <taxon>Insecta</taxon>
        <taxon>Pterygota</taxon>
        <taxon>Neoptera</taxon>
        <taxon>Endopterygota</taxon>
        <taxon>Coleoptera</taxon>
        <taxon>Polyphaga</taxon>
        <taxon>Cucujiformia</taxon>
        <taxon>Chrysomeloidea</taxon>
        <taxon>Chrysomelidae</taxon>
        <taxon>Bruchinae</taxon>
        <taxon>Bruchini</taxon>
        <taxon>Acanthoscelides</taxon>
    </lineage>
</organism>
<feature type="transmembrane region" description="Helical" evidence="6">
    <location>
        <begin position="155"/>
        <end position="176"/>
    </location>
</feature>
<feature type="transmembrane region" description="Helical" evidence="6">
    <location>
        <begin position="64"/>
        <end position="84"/>
    </location>
</feature>
<evidence type="ECO:0000256" key="4">
    <source>
        <dbReference type="ARBA" id="ARBA00022989"/>
    </source>
</evidence>
<dbReference type="Proteomes" id="UP001152888">
    <property type="component" value="Unassembled WGS sequence"/>
</dbReference>
<dbReference type="PROSITE" id="PS00217">
    <property type="entry name" value="SUGAR_TRANSPORT_2"/>
    <property type="match status" value="1"/>
</dbReference>
<dbReference type="AlphaFoldDB" id="A0A9P0KJQ0"/>
<dbReference type="InterPro" id="IPR020846">
    <property type="entry name" value="MFS_dom"/>
</dbReference>
<feature type="transmembrane region" description="Helical" evidence="6">
    <location>
        <begin position="298"/>
        <end position="320"/>
    </location>
</feature>
<evidence type="ECO:0000256" key="5">
    <source>
        <dbReference type="ARBA" id="ARBA00023136"/>
    </source>
</evidence>
<dbReference type="PROSITE" id="PS50850">
    <property type="entry name" value="MFS"/>
    <property type="match status" value="1"/>
</dbReference>
<dbReference type="InterPro" id="IPR005829">
    <property type="entry name" value="Sugar_transporter_CS"/>
</dbReference>
<sequence>MKKLESGFLKGTTFDDAVRLTGFGRFHYESILVCSLCVLVIGFQNGLSAYVFPAAQCELHLTSYEIGLLNVAFLAGGTVSCFFWGILADLYGRRKVLIGTHLTNAGVMIICALSPYTASIVICRFLNGFLVGGPGSIIFPYFAEFQPPRFRSKTSCYCGLFFTLSWLILPLLSHLILPLPIDYNFGGVLVLTPWRLFMVVLGVPEILVGLWFIRMPESPKYYAAAGKIDKSLDVLKKMFAVNTGRSRDCYPVKYLRNENKVRTNKYENSISCERKAIRLLKTVLGQIKSLYKPPLRSITFLICSIMFTNMFGMFGLGMWLPELFVRFEKYQALHPDSTISVKELASLFKEDSSETCQSFFNNTVINNTVAMGVTSLVFNFACCLAVGWINIRVVTMVALILGGACAGSIYWLTSSLQNLIVSCIFQATMISANMTIAGLGVELFPTSVNGIAVCLILFSGRIGAVLSNILFGYLVDSYCDVAILVVSAVVVVGGLLCLLVPSSGKRRELGVNRDNIQIAVLSNIEYK</sequence>
<gene>
    <name evidence="8" type="ORF">ACAOBT_LOCUS11698</name>
</gene>
<dbReference type="PANTHER" id="PTHR23511:SF38">
    <property type="entry name" value="SYNAPTIC VESICLE 2-RELATED PROTEIN-LIKE PROTEIN"/>
    <property type="match status" value="1"/>
</dbReference>
<dbReference type="Gene3D" id="1.20.1250.20">
    <property type="entry name" value="MFS general substrate transporter like domains"/>
    <property type="match status" value="1"/>
</dbReference>
<protein>
    <recommendedName>
        <fullName evidence="7">Major facilitator superfamily (MFS) profile domain-containing protein</fullName>
    </recommendedName>
</protein>
<dbReference type="InterPro" id="IPR011701">
    <property type="entry name" value="MFS"/>
</dbReference>
<evidence type="ECO:0000256" key="3">
    <source>
        <dbReference type="ARBA" id="ARBA00022692"/>
    </source>
</evidence>
<feature type="transmembrane region" description="Helical" evidence="6">
    <location>
        <begin position="396"/>
        <end position="413"/>
    </location>
</feature>
<dbReference type="PANTHER" id="PTHR23511">
    <property type="entry name" value="SYNAPTIC VESICLE GLYCOPROTEIN 2"/>
    <property type="match status" value="1"/>
</dbReference>
<feature type="domain" description="Major facilitator superfamily (MFS) profile" evidence="7">
    <location>
        <begin position="30"/>
        <end position="505"/>
    </location>
</feature>
<evidence type="ECO:0000313" key="9">
    <source>
        <dbReference type="Proteomes" id="UP001152888"/>
    </source>
</evidence>
<feature type="transmembrane region" description="Helical" evidence="6">
    <location>
        <begin position="96"/>
        <end position="118"/>
    </location>
</feature>
<keyword evidence="3 6" id="KW-0812">Transmembrane</keyword>
<comment type="caution">
    <text evidence="8">The sequence shown here is derived from an EMBL/GenBank/DDBJ whole genome shotgun (WGS) entry which is preliminary data.</text>
</comment>
<dbReference type="SUPFAM" id="SSF103473">
    <property type="entry name" value="MFS general substrate transporter"/>
    <property type="match status" value="1"/>
</dbReference>
<evidence type="ECO:0000256" key="6">
    <source>
        <dbReference type="SAM" id="Phobius"/>
    </source>
</evidence>
<keyword evidence="9" id="KW-1185">Reference proteome</keyword>
<dbReference type="GO" id="GO:0022857">
    <property type="term" value="F:transmembrane transporter activity"/>
    <property type="evidence" value="ECO:0007669"/>
    <property type="project" value="InterPro"/>
</dbReference>
<feature type="transmembrane region" description="Helical" evidence="6">
    <location>
        <begin position="369"/>
        <end position="389"/>
    </location>
</feature>
<feature type="transmembrane region" description="Helical" evidence="6">
    <location>
        <begin position="419"/>
        <end position="439"/>
    </location>
</feature>
<evidence type="ECO:0000256" key="1">
    <source>
        <dbReference type="ARBA" id="ARBA00004141"/>
    </source>
</evidence>
<accession>A0A9P0KJQ0</accession>
<name>A0A9P0KJQ0_ACAOB</name>
<dbReference type="OrthoDB" id="3936150at2759"/>
<evidence type="ECO:0000313" key="8">
    <source>
        <dbReference type="EMBL" id="CAH1975627.1"/>
    </source>
</evidence>
<dbReference type="InterPro" id="IPR036259">
    <property type="entry name" value="MFS_trans_sf"/>
</dbReference>
<dbReference type="Pfam" id="PF07690">
    <property type="entry name" value="MFS_1"/>
    <property type="match status" value="1"/>
</dbReference>
<proteinExistence type="predicted"/>
<feature type="transmembrane region" description="Helical" evidence="6">
    <location>
        <begin position="481"/>
        <end position="500"/>
    </location>
</feature>
<dbReference type="GO" id="GO:0016020">
    <property type="term" value="C:membrane"/>
    <property type="evidence" value="ECO:0007669"/>
    <property type="project" value="UniProtKB-SubCell"/>
</dbReference>
<evidence type="ECO:0000256" key="2">
    <source>
        <dbReference type="ARBA" id="ARBA00022448"/>
    </source>
</evidence>
<keyword evidence="4 6" id="KW-1133">Transmembrane helix</keyword>
<dbReference type="EMBL" id="CAKOFQ010006838">
    <property type="protein sequence ID" value="CAH1975627.1"/>
    <property type="molecule type" value="Genomic_DNA"/>
</dbReference>
<reference evidence="8" key="1">
    <citation type="submission" date="2022-03" db="EMBL/GenBank/DDBJ databases">
        <authorList>
            <person name="Sayadi A."/>
        </authorList>
    </citation>
    <scope>NUCLEOTIDE SEQUENCE</scope>
</reference>
<feature type="transmembrane region" description="Helical" evidence="6">
    <location>
        <begin position="196"/>
        <end position="213"/>
    </location>
</feature>
<comment type="subcellular location">
    <subcellularLocation>
        <location evidence="1">Membrane</location>
        <topology evidence="1">Multi-pass membrane protein</topology>
    </subcellularLocation>
</comment>
<keyword evidence="2" id="KW-0813">Transport</keyword>